<feature type="transmembrane region" description="Helical" evidence="6">
    <location>
        <begin position="207"/>
        <end position="224"/>
    </location>
</feature>
<evidence type="ECO:0000313" key="7">
    <source>
        <dbReference type="EMBL" id="RSU08372.1"/>
    </source>
</evidence>
<dbReference type="Proteomes" id="UP000288669">
    <property type="component" value="Unassembled WGS sequence"/>
</dbReference>
<accession>A0A430AJT8</accession>
<feature type="transmembrane region" description="Helical" evidence="6">
    <location>
        <begin position="119"/>
        <end position="138"/>
    </location>
</feature>
<dbReference type="InterPro" id="IPR043428">
    <property type="entry name" value="LivM-like"/>
</dbReference>
<dbReference type="Pfam" id="PF02653">
    <property type="entry name" value="BPD_transp_2"/>
    <property type="match status" value="1"/>
</dbReference>
<evidence type="ECO:0000256" key="5">
    <source>
        <dbReference type="ARBA" id="ARBA00023136"/>
    </source>
</evidence>
<feature type="transmembrane region" description="Helical" evidence="6">
    <location>
        <begin position="281"/>
        <end position="299"/>
    </location>
</feature>
<dbReference type="AlphaFoldDB" id="A0A430AJT8"/>
<feature type="transmembrane region" description="Helical" evidence="6">
    <location>
        <begin position="63"/>
        <end position="83"/>
    </location>
</feature>
<evidence type="ECO:0000256" key="2">
    <source>
        <dbReference type="ARBA" id="ARBA00022475"/>
    </source>
</evidence>
<dbReference type="CDD" id="cd06581">
    <property type="entry name" value="TM_PBP1_LivM_like"/>
    <property type="match status" value="1"/>
</dbReference>
<dbReference type="GO" id="GO:0005886">
    <property type="term" value="C:plasma membrane"/>
    <property type="evidence" value="ECO:0007669"/>
    <property type="project" value="UniProtKB-SubCell"/>
</dbReference>
<dbReference type="EMBL" id="NGJZ01000001">
    <property type="protein sequence ID" value="RSU08372.1"/>
    <property type="molecule type" value="Genomic_DNA"/>
</dbReference>
<comment type="caution">
    <text evidence="7">The sequence shown here is derived from an EMBL/GenBank/DDBJ whole genome shotgun (WGS) entry which is preliminary data.</text>
</comment>
<keyword evidence="5 6" id="KW-0472">Membrane</keyword>
<dbReference type="RefSeq" id="WP_126822911.1">
    <property type="nucleotide sequence ID" value="NZ_JBHLWU010000001.1"/>
</dbReference>
<organism evidence="7 8">
    <name type="scientific">Vagococcus entomophilus</name>
    <dbReference type="NCBI Taxonomy" id="1160095"/>
    <lineage>
        <taxon>Bacteria</taxon>
        <taxon>Bacillati</taxon>
        <taxon>Bacillota</taxon>
        <taxon>Bacilli</taxon>
        <taxon>Lactobacillales</taxon>
        <taxon>Enterococcaceae</taxon>
        <taxon>Vagococcus</taxon>
    </lineage>
</organism>
<feature type="transmembrane region" description="Helical" evidence="6">
    <location>
        <begin position="158"/>
        <end position="177"/>
    </location>
</feature>
<evidence type="ECO:0000256" key="6">
    <source>
        <dbReference type="SAM" id="Phobius"/>
    </source>
</evidence>
<reference evidence="7 8" key="1">
    <citation type="submission" date="2017-05" db="EMBL/GenBank/DDBJ databases">
        <title>Vagococcus spp. assemblies.</title>
        <authorList>
            <person name="Gulvik C.A."/>
        </authorList>
    </citation>
    <scope>NUCLEOTIDE SEQUENCE [LARGE SCALE GENOMIC DNA]</scope>
    <source>
        <strain evidence="7 8">DSM 24756</strain>
    </source>
</reference>
<evidence type="ECO:0000313" key="8">
    <source>
        <dbReference type="Proteomes" id="UP000288669"/>
    </source>
</evidence>
<feature type="transmembrane region" description="Helical" evidence="6">
    <location>
        <begin position="37"/>
        <end position="56"/>
    </location>
</feature>
<feature type="transmembrane region" description="Helical" evidence="6">
    <location>
        <begin position="12"/>
        <end position="31"/>
    </location>
</feature>
<proteinExistence type="predicted"/>
<name>A0A430AJT8_9ENTE</name>
<protein>
    <submittedName>
        <fullName evidence="7">Branched-chain amino acid ABC transporter permease</fullName>
    </submittedName>
</protein>
<keyword evidence="8" id="KW-1185">Reference proteome</keyword>
<sequence length="330" mass="34952">MKLFNRINACWLALIIGSFALLAILIQAGIIDSLYEMTLVSIGINIILGLGLNLILGVSGQFSLGHAGFMAIGAYSLGISYSQDPTLKGFVIGILIGLVLSGIVAVLVGIPTLRLKGDYLAIATLGVAEIIRVAIVNMNITNGAAGLSGIPLFESIPMWQLVFLFVIITALVVVNYVRSGSGRATLAIRENEIAAESVGVNTTKYKVIAFVIGAMTASIAGALYASYYGTIVPDNFNFMKSVDILIIVVFGGMGSVTGTFVAGILLGILNTLLQDAGDLRMIIYSLALIIIMIFKPSGLLGSKEFLFSKIFTKKKAKNKKGESTDDTIRS</sequence>
<dbReference type="PANTHER" id="PTHR30482">
    <property type="entry name" value="HIGH-AFFINITY BRANCHED-CHAIN AMINO ACID TRANSPORT SYSTEM PERMEASE"/>
    <property type="match status" value="1"/>
</dbReference>
<evidence type="ECO:0000256" key="3">
    <source>
        <dbReference type="ARBA" id="ARBA00022692"/>
    </source>
</evidence>
<keyword evidence="3 6" id="KW-0812">Transmembrane</keyword>
<feature type="transmembrane region" description="Helical" evidence="6">
    <location>
        <begin position="89"/>
        <end position="110"/>
    </location>
</feature>
<dbReference type="GO" id="GO:0015658">
    <property type="term" value="F:branched-chain amino acid transmembrane transporter activity"/>
    <property type="evidence" value="ECO:0007669"/>
    <property type="project" value="InterPro"/>
</dbReference>
<evidence type="ECO:0000256" key="1">
    <source>
        <dbReference type="ARBA" id="ARBA00004651"/>
    </source>
</evidence>
<keyword evidence="2" id="KW-1003">Cell membrane</keyword>
<dbReference type="OrthoDB" id="9789927at2"/>
<comment type="subcellular location">
    <subcellularLocation>
        <location evidence="1">Cell membrane</location>
        <topology evidence="1">Multi-pass membrane protein</topology>
    </subcellularLocation>
</comment>
<gene>
    <name evidence="7" type="ORF">CBF30_03800</name>
</gene>
<evidence type="ECO:0000256" key="4">
    <source>
        <dbReference type="ARBA" id="ARBA00022989"/>
    </source>
</evidence>
<dbReference type="InterPro" id="IPR001851">
    <property type="entry name" value="ABC_transp_permease"/>
</dbReference>
<keyword evidence="4 6" id="KW-1133">Transmembrane helix</keyword>
<feature type="transmembrane region" description="Helical" evidence="6">
    <location>
        <begin position="244"/>
        <end position="269"/>
    </location>
</feature>
<dbReference type="PANTHER" id="PTHR30482:SF10">
    <property type="entry name" value="HIGH-AFFINITY BRANCHED-CHAIN AMINO ACID TRANSPORT PROTEIN BRAE"/>
    <property type="match status" value="1"/>
</dbReference>